<evidence type="ECO:0000256" key="1">
    <source>
        <dbReference type="ARBA" id="ARBA00022450"/>
    </source>
</evidence>
<keyword evidence="6" id="KW-0012">Acyltransferase</keyword>
<dbReference type="InterPro" id="IPR029058">
    <property type="entry name" value="AB_hydrolase_fold"/>
</dbReference>
<dbReference type="Pfam" id="PF08659">
    <property type="entry name" value="KR"/>
    <property type="match status" value="1"/>
</dbReference>
<dbReference type="InterPro" id="IPR013217">
    <property type="entry name" value="Methyltransf_12"/>
</dbReference>
<dbReference type="InterPro" id="IPR057326">
    <property type="entry name" value="KR_dom"/>
</dbReference>
<dbReference type="CDD" id="cd00833">
    <property type="entry name" value="PKS"/>
    <property type="match status" value="1"/>
</dbReference>
<dbReference type="SMART" id="SM00822">
    <property type="entry name" value="PKS_KR"/>
    <property type="match status" value="1"/>
</dbReference>
<reference evidence="10" key="1">
    <citation type="journal article" date="2014" name="Int. J. Syst. Evol. Microbiol.">
        <title>Complete genome sequence of Corynebacterium casei LMG S-19264T (=DSM 44701T), isolated from a smear-ripened cheese.</title>
        <authorList>
            <consortium name="US DOE Joint Genome Institute (JGI-PGF)"/>
            <person name="Walter F."/>
            <person name="Albersmeier A."/>
            <person name="Kalinowski J."/>
            <person name="Ruckert C."/>
        </authorList>
    </citation>
    <scope>NUCLEOTIDE SEQUENCE</scope>
    <source>
        <strain evidence="10">JCM 4403</strain>
    </source>
</reference>
<dbReference type="InterPro" id="IPR013968">
    <property type="entry name" value="PKS_KR"/>
</dbReference>
<reference evidence="10" key="2">
    <citation type="submission" date="2020-09" db="EMBL/GenBank/DDBJ databases">
        <authorList>
            <person name="Sun Q."/>
            <person name="Ohkuma M."/>
        </authorList>
    </citation>
    <scope>NUCLEOTIDE SEQUENCE</scope>
    <source>
        <strain evidence="10">JCM 4403</strain>
    </source>
</reference>
<evidence type="ECO:0000256" key="3">
    <source>
        <dbReference type="ARBA" id="ARBA00022679"/>
    </source>
</evidence>
<dbReference type="InterPro" id="IPR009081">
    <property type="entry name" value="PP-bd_ACP"/>
</dbReference>
<dbReference type="Pfam" id="PF00550">
    <property type="entry name" value="PP-binding"/>
    <property type="match status" value="1"/>
</dbReference>
<dbReference type="Pfam" id="PF08242">
    <property type="entry name" value="Methyltransf_12"/>
    <property type="match status" value="1"/>
</dbReference>
<dbReference type="InterPro" id="IPR036291">
    <property type="entry name" value="NAD(P)-bd_dom_sf"/>
</dbReference>
<sequence length="1812" mass="190846">MSVPTFPPPAGDEDEDIDTIAVVGMACRLPGADTPEQLWANLRDGRSAVRRFRAEEAADIPGRPPVIGHPAFVGAEGLLDGVDLFDADLFGYAPREAQIMDPQHRIGLEVAWDAFESAGYDPAEAEGPVGVFLSAGFSSYLVRNLLTDPEAARVLGGLSLLVHNDKDFLATGVSHRLGLRGPSIAVGSACSSSLAAVHLAARSLQSYECDLALAGGVSVQVPQRQGYLHAPDGIYSPSGACRPFDRAADGTVGGSGAGMVLLKRLSDAVRDGDHIHAVVLGSALNNDGRDKIGFTAPSVRGQSEVIAEAHAVSGVSADTVGYVEAHGTGTALGDPVEIEALTKAFRHTTDRRGYCAVGSLKAAIGHLDAAAGIAGFIAGVLVAREGTVPPSPYFRAPNPAIDFAGSPFFVTTEARPLPGPHGSRRVGVSSFGVGGTNAHVVLQESPAPGPRPEPGGEAPLLLSGRDQDTLRRTADRLRRHLIEAPGTSLADIARTLSGKRAFPHRRVVLAPDTATAVRALEAAPEEPAVARRVVFTLPDPTALSRADLHALAAEPAVARALNALIDRAARSDVIVPRPDDARASRPVTGAPATAFAVQYALVEALAGWGVRPAAVSGAGTGELTAAVVAGMLTPVQALRLLAAATPGERAAALADPAPSAPSLPCLGARSEGPVTGRHLLRPDFGAPAPGDTAEPVPHPDPGPGAPLLDVRLGFPGGPASTPALRRTAWSPPGPTGEGPVPVLAALWEAGVDLKLDTFHRDRGARRATVPGHVFRRTRHWVGPPAVPAGALAPVLEELHHAVGRERPSTLADRPAALAALDGLCAELALAHLTDDPHGDFLRAGRTVDELATRLGTLPAYRPFLEYQLSLLVEDGLAVRDGARHTLTTTRQADPEGHAARIRARHPDVAGIAELLLHCGRGYRDGLRRPGAGLAVLHPRGEGDPAARLLTERTTPYSWADPLASTVARFARRLADGRDQPLRVLEVGAGGGRLTQHLVAALEGTSARCTVTDVSAHFVAALRARSVPRGHGTVDTAVLDITADPAAQGFSPASYDLVVGLDVVHATPDVHDTLRRLRTLLAPAGTLALIETTARDRWIPMVWGLTEGWWNARDGRCGGPLLSAEEWCAALRAAGLAVDGAVPGPAEPTADAALLLARRAGDPASPDAGTAGGTPAGRETPARVPDPARWTYRTGWHSAVSPVPGPDPAGRTCLVFGEGDLGDRVCRLLGERDVRVVRVRPAGHPADGAADVHGVDPADPDAHQRLVDTLTERGVTVDLIAHLWNAECPVTGLEAVEEARTRGLHSVLDTVRALSRTERGTPRRLLIATAGGQDVLGGDLRHPEQSLLTAAAKVLPREYPDLACTVVDLAPDAPDDPKRQAEQVVAELLAAETPPLVAHRGRRRWLQHVRQHPLPAPDPARPLVRRGGGYLVCGGLGGVGLVLSEHMLREGGQVLLTRRTPFPPRSRWAELPADSPDGRIARRLLAAEGSGGRALVLHADLTDLTAMQHVVATAHREFGGLHGVVHAAGVTDPAGVVQRRDRSGTDRAVASKTTGTLVLERALAGTTPDFVLLCSSIGTELYKLKYGEVGYVAANEFLNAFAHSRRALGMPVVAVGWTDWLEGGMWTTARRELDRRYQVDAPDGIHPADDLLLGLTDAEGVEVFRRVAHADEPHLLVSTQDLQALLTRHEDYTVDDHRRAVRGLQRARDVPAHPVADVPAATGRPAEITERTVAGWWSHLLGVDDPQPDDDFFALGGDSLIALRMLAVAEEEAGAEVSLPWFFNHPTVAELVAEINRLRRHTDAVGGEERVLL</sequence>
<dbReference type="InterPro" id="IPR020841">
    <property type="entry name" value="PKS_Beta-ketoAc_synthase_dom"/>
</dbReference>
<evidence type="ECO:0000313" key="10">
    <source>
        <dbReference type="EMBL" id="GGR03458.1"/>
    </source>
</evidence>
<name>A0A918C2M6_9ACTN</name>
<keyword evidence="2" id="KW-0597">Phosphoprotein</keyword>
<dbReference type="InterPro" id="IPR029063">
    <property type="entry name" value="SAM-dependent_MTases_sf"/>
</dbReference>
<dbReference type="Gene3D" id="3.40.50.720">
    <property type="entry name" value="NAD(P)-binding Rossmann-like Domain"/>
    <property type="match status" value="1"/>
</dbReference>
<dbReference type="Pfam" id="PF02801">
    <property type="entry name" value="Ketoacyl-synt_C"/>
    <property type="match status" value="1"/>
</dbReference>
<dbReference type="GO" id="GO:0004315">
    <property type="term" value="F:3-oxoacyl-[acyl-carrier-protein] synthase activity"/>
    <property type="evidence" value="ECO:0007669"/>
    <property type="project" value="InterPro"/>
</dbReference>
<dbReference type="PROSITE" id="PS52004">
    <property type="entry name" value="KS3_2"/>
    <property type="match status" value="1"/>
</dbReference>
<dbReference type="GO" id="GO:0004312">
    <property type="term" value="F:fatty acid synthase activity"/>
    <property type="evidence" value="ECO:0007669"/>
    <property type="project" value="TreeGrafter"/>
</dbReference>
<keyword evidence="4" id="KW-0045">Antibiotic biosynthesis</keyword>
<gene>
    <name evidence="10" type="ORF">GCM10010280_59350</name>
</gene>
<dbReference type="PANTHER" id="PTHR43775:SF37">
    <property type="entry name" value="SI:DKEY-61P9.11"/>
    <property type="match status" value="1"/>
</dbReference>
<dbReference type="InterPro" id="IPR014031">
    <property type="entry name" value="Ketoacyl_synth_C"/>
</dbReference>
<evidence type="ECO:0000256" key="4">
    <source>
        <dbReference type="ARBA" id="ARBA00023194"/>
    </source>
</evidence>
<dbReference type="InterPro" id="IPR032821">
    <property type="entry name" value="PKS_assoc"/>
</dbReference>
<dbReference type="Pfam" id="PF00109">
    <property type="entry name" value="ketoacyl-synt"/>
    <property type="match status" value="1"/>
</dbReference>
<dbReference type="InterPro" id="IPR050091">
    <property type="entry name" value="PKS_NRPS_Biosynth_Enz"/>
</dbReference>
<dbReference type="InterPro" id="IPR016039">
    <property type="entry name" value="Thiolase-like"/>
</dbReference>
<feature type="domain" description="Ketosynthase family 3 (KS3)" evidence="9">
    <location>
        <begin position="17"/>
        <end position="444"/>
    </location>
</feature>
<dbReference type="SUPFAM" id="SSF53335">
    <property type="entry name" value="S-adenosyl-L-methionine-dependent methyltransferases"/>
    <property type="match status" value="1"/>
</dbReference>
<evidence type="ECO:0000256" key="5">
    <source>
        <dbReference type="ARBA" id="ARBA00023268"/>
    </source>
</evidence>
<proteinExistence type="predicted"/>
<protein>
    <submittedName>
        <fullName evidence="10">Uncharacterized protein</fullName>
    </submittedName>
</protein>
<dbReference type="GO" id="GO:0071770">
    <property type="term" value="P:DIM/DIP cell wall layer assembly"/>
    <property type="evidence" value="ECO:0007669"/>
    <property type="project" value="TreeGrafter"/>
</dbReference>
<evidence type="ECO:0000256" key="7">
    <source>
        <dbReference type="SAM" id="MobiDB-lite"/>
    </source>
</evidence>
<keyword evidence="3" id="KW-0808">Transferase</keyword>
<dbReference type="PANTHER" id="PTHR43775">
    <property type="entry name" value="FATTY ACID SYNTHASE"/>
    <property type="match status" value="1"/>
</dbReference>
<feature type="region of interest" description="Disordered" evidence="7">
    <location>
        <begin position="443"/>
        <end position="462"/>
    </location>
</feature>
<dbReference type="InterPro" id="IPR016035">
    <property type="entry name" value="Acyl_Trfase/lysoPLipase"/>
</dbReference>
<dbReference type="GO" id="GO:0006633">
    <property type="term" value="P:fatty acid biosynthetic process"/>
    <property type="evidence" value="ECO:0007669"/>
    <property type="project" value="InterPro"/>
</dbReference>
<dbReference type="SUPFAM" id="SSF51735">
    <property type="entry name" value="NAD(P)-binding Rossmann-fold domains"/>
    <property type="match status" value="2"/>
</dbReference>
<keyword evidence="1" id="KW-0596">Phosphopantetheine</keyword>
<dbReference type="Gene3D" id="3.40.50.1820">
    <property type="entry name" value="alpha/beta hydrolase"/>
    <property type="match status" value="1"/>
</dbReference>
<dbReference type="PROSITE" id="PS00606">
    <property type="entry name" value="KS3_1"/>
    <property type="match status" value="1"/>
</dbReference>
<evidence type="ECO:0000313" key="11">
    <source>
        <dbReference type="Proteomes" id="UP000656732"/>
    </source>
</evidence>
<dbReference type="CDD" id="cd02440">
    <property type="entry name" value="AdoMet_MTases"/>
    <property type="match status" value="1"/>
</dbReference>
<feature type="region of interest" description="Disordered" evidence="7">
    <location>
        <begin position="682"/>
        <end position="705"/>
    </location>
</feature>
<dbReference type="Pfam" id="PF16197">
    <property type="entry name" value="KAsynt_C_assoc"/>
    <property type="match status" value="1"/>
</dbReference>
<keyword evidence="5" id="KW-0511">Multifunctional enzyme</keyword>
<dbReference type="InterPro" id="IPR001227">
    <property type="entry name" value="Ac_transferase_dom_sf"/>
</dbReference>
<feature type="region of interest" description="Disordered" evidence="7">
    <location>
        <begin position="1160"/>
        <end position="1187"/>
    </location>
</feature>
<dbReference type="SUPFAM" id="SSF52151">
    <property type="entry name" value="FabD/lysophospholipase-like"/>
    <property type="match status" value="1"/>
</dbReference>
<dbReference type="GO" id="GO:0005886">
    <property type="term" value="C:plasma membrane"/>
    <property type="evidence" value="ECO:0007669"/>
    <property type="project" value="TreeGrafter"/>
</dbReference>
<accession>A0A918C2M6</accession>
<dbReference type="EMBL" id="BMTU01000016">
    <property type="protein sequence ID" value="GGR03458.1"/>
    <property type="molecule type" value="Genomic_DNA"/>
</dbReference>
<dbReference type="RefSeq" id="WP_189561125.1">
    <property type="nucleotide sequence ID" value="NZ_BMTU01000016.1"/>
</dbReference>
<dbReference type="InterPro" id="IPR049490">
    <property type="entry name" value="C883_1060-like_KR_N"/>
</dbReference>
<dbReference type="GO" id="GO:0005737">
    <property type="term" value="C:cytoplasm"/>
    <property type="evidence" value="ECO:0007669"/>
    <property type="project" value="TreeGrafter"/>
</dbReference>
<dbReference type="SMART" id="SM00825">
    <property type="entry name" value="PKS_KS"/>
    <property type="match status" value="1"/>
</dbReference>
<organism evidence="10 11">
    <name type="scientific">Streptomyces pilosus</name>
    <dbReference type="NCBI Taxonomy" id="28893"/>
    <lineage>
        <taxon>Bacteria</taxon>
        <taxon>Bacillati</taxon>
        <taxon>Actinomycetota</taxon>
        <taxon>Actinomycetes</taxon>
        <taxon>Kitasatosporales</taxon>
        <taxon>Streptomycetaceae</taxon>
        <taxon>Streptomyces</taxon>
    </lineage>
</organism>
<dbReference type="Gene3D" id="3.40.47.10">
    <property type="match status" value="1"/>
</dbReference>
<dbReference type="SUPFAM" id="SSF53901">
    <property type="entry name" value="Thiolase-like"/>
    <property type="match status" value="1"/>
</dbReference>
<dbReference type="Gene3D" id="3.40.366.10">
    <property type="entry name" value="Malonyl-Coenzyme A Acyl Carrier Protein, domain 2"/>
    <property type="match status" value="1"/>
</dbReference>
<dbReference type="Proteomes" id="UP000656732">
    <property type="component" value="Unassembled WGS sequence"/>
</dbReference>
<dbReference type="PROSITE" id="PS50075">
    <property type="entry name" value="CARRIER"/>
    <property type="match status" value="1"/>
</dbReference>
<dbReference type="InterPro" id="IPR020806">
    <property type="entry name" value="PKS_PP-bd"/>
</dbReference>
<dbReference type="GO" id="GO:0017000">
    <property type="term" value="P:antibiotic biosynthetic process"/>
    <property type="evidence" value="ECO:0007669"/>
    <property type="project" value="UniProtKB-KW"/>
</dbReference>
<keyword evidence="11" id="KW-1185">Reference proteome</keyword>
<dbReference type="Gene3D" id="3.40.50.150">
    <property type="entry name" value="Vaccinia Virus protein VP39"/>
    <property type="match status" value="1"/>
</dbReference>
<evidence type="ECO:0000259" key="8">
    <source>
        <dbReference type="PROSITE" id="PS50075"/>
    </source>
</evidence>
<evidence type="ECO:0000256" key="6">
    <source>
        <dbReference type="ARBA" id="ARBA00023315"/>
    </source>
</evidence>
<evidence type="ECO:0000259" key="9">
    <source>
        <dbReference type="PROSITE" id="PS52004"/>
    </source>
</evidence>
<dbReference type="Pfam" id="PF21394">
    <property type="entry name" value="Beta-ketacyl_N"/>
    <property type="match status" value="1"/>
</dbReference>
<comment type="caution">
    <text evidence="10">The sequence shown here is derived from an EMBL/GenBank/DDBJ whole genome shotgun (WGS) entry which is preliminary data.</text>
</comment>
<dbReference type="GO" id="GO:0031177">
    <property type="term" value="F:phosphopantetheine binding"/>
    <property type="evidence" value="ECO:0007669"/>
    <property type="project" value="InterPro"/>
</dbReference>
<dbReference type="SMART" id="SM00823">
    <property type="entry name" value="PKS_PP"/>
    <property type="match status" value="1"/>
</dbReference>
<dbReference type="InterPro" id="IPR018201">
    <property type="entry name" value="Ketoacyl_synth_AS"/>
</dbReference>
<dbReference type="InterPro" id="IPR036736">
    <property type="entry name" value="ACP-like_sf"/>
</dbReference>
<evidence type="ECO:0000256" key="2">
    <source>
        <dbReference type="ARBA" id="ARBA00022553"/>
    </source>
</evidence>
<feature type="domain" description="Carrier" evidence="8">
    <location>
        <begin position="1723"/>
        <end position="1798"/>
    </location>
</feature>
<dbReference type="InterPro" id="IPR014030">
    <property type="entry name" value="Ketoacyl_synth_N"/>
</dbReference>
<dbReference type="SUPFAM" id="SSF47336">
    <property type="entry name" value="ACP-like"/>
    <property type="match status" value="1"/>
</dbReference>